<feature type="transmembrane region" description="Helical" evidence="6">
    <location>
        <begin position="70"/>
        <end position="90"/>
    </location>
</feature>
<feature type="region of interest" description="Disordered" evidence="5">
    <location>
        <begin position="337"/>
        <end position="356"/>
    </location>
</feature>
<dbReference type="Proteomes" id="UP001153069">
    <property type="component" value="Unassembled WGS sequence"/>
</dbReference>
<dbReference type="GO" id="GO:0008270">
    <property type="term" value="F:zinc ion binding"/>
    <property type="evidence" value="ECO:0007669"/>
    <property type="project" value="UniProtKB-KW"/>
</dbReference>
<dbReference type="InterPro" id="IPR053238">
    <property type="entry name" value="RING-H2_zinc_finger"/>
</dbReference>
<proteinExistence type="predicted"/>
<keyword evidence="6" id="KW-0812">Transmembrane</keyword>
<dbReference type="PROSITE" id="PS50089">
    <property type="entry name" value="ZF_RING_2"/>
    <property type="match status" value="1"/>
</dbReference>
<evidence type="ECO:0000256" key="4">
    <source>
        <dbReference type="PROSITE-ProRule" id="PRU00175"/>
    </source>
</evidence>
<keyword evidence="1" id="KW-0479">Metal-binding</keyword>
<reference evidence="8" key="1">
    <citation type="submission" date="2020-06" db="EMBL/GenBank/DDBJ databases">
        <authorList>
            <consortium name="Plant Systems Biology data submission"/>
        </authorList>
    </citation>
    <scope>NUCLEOTIDE SEQUENCE</scope>
    <source>
        <strain evidence="8">D6</strain>
    </source>
</reference>
<evidence type="ECO:0000313" key="9">
    <source>
        <dbReference type="Proteomes" id="UP001153069"/>
    </source>
</evidence>
<dbReference type="InterPro" id="IPR013083">
    <property type="entry name" value="Znf_RING/FYVE/PHD"/>
</dbReference>
<accession>A0A9N8EIQ6</accession>
<feature type="domain" description="RING-type" evidence="7">
    <location>
        <begin position="268"/>
        <end position="329"/>
    </location>
</feature>
<keyword evidence="3" id="KW-0862">Zinc</keyword>
<evidence type="ECO:0000256" key="3">
    <source>
        <dbReference type="ARBA" id="ARBA00022833"/>
    </source>
</evidence>
<evidence type="ECO:0000256" key="5">
    <source>
        <dbReference type="SAM" id="MobiDB-lite"/>
    </source>
</evidence>
<dbReference type="OrthoDB" id="8062037at2759"/>
<sequence length="356" mass="39901">MVEGASSFFSLRRRRLLISSKNNKDRDDDDFVLFASTVAQDRNKTEALVDDPSSSAQQGHLPAVSKKEKLLDISVIVVWCAVVLFTLCYLRSEQQRRRRILRRQRQERLEQFSPAKQATRRLELTHILKATTMIVGTKDLIYHHHGNTPQQAEEEKEGKKDSGDNNGQRGGEDCISDDLVDKKAERLSTTNGKSMIAFNHSEDDADLENGEIEHLFQSHDLSCSSWKSSEDSGDDEVLWTLKLPMMTSSSTGACSSRSPVEGAVPATCIICLKRYRVNDLVSWSPTNNRHASSPISSTKPKMSCPHAFHQQCIVAWLAKLPNCNCPVCRNVFCQPPSNKKQNKTRSSSNNMATMSS</sequence>
<dbReference type="InterPro" id="IPR001841">
    <property type="entry name" value="Znf_RING"/>
</dbReference>
<keyword evidence="6" id="KW-0472">Membrane</keyword>
<dbReference type="PANTHER" id="PTHR14155">
    <property type="entry name" value="RING FINGER DOMAIN-CONTAINING"/>
    <property type="match status" value="1"/>
</dbReference>
<keyword evidence="2 4" id="KW-0863">Zinc-finger</keyword>
<evidence type="ECO:0000256" key="6">
    <source>
        <dbReference type="SAM" id="Phobius"/>
    </source>
</evidence>
<organism evidence="8 9">
    <name type="scientific">Seminavis robusta</name>
    <dbReference type="NCBI Taxonomy" id="568900"/>
    <lineage>
        <taxon>Eukaryota</taxon>
        <taxon>Sar</taxon>
        <taxon>Stramenopiles</taxon>
        <taxon>Ochrophyta</taxon>
        <taxon>Bacillariophyta</taxon>
        <taxon>Bacillariophyceae</taxon>
        <taxon>Bacillariophycidae</taxon>
        <taxon>Naviculales</taxon>
        <taxon>Naviculaceae</taxon>
        <taxon>Seminavis</taxon>
    </lineage>
</organism>
<feature type="region of interest" description="Disordered" evidence="5">
    <location>
        <begin position="146"/>
        <end position="175"/>
    </location>
</feature>
<evidence type="ECO:0000313" key="8">
    <source>
        <dbReference type="EMBL" id="CAB9522066.1"/>
    </source>
</evidence>
<comment type="caution">
    <text evidence="8">The sequence shown here is derived from an EMBL/GenBank/DDBJ whole genome shotgun (WGS) entry which is preliminary data.</text>
</comment>
<dbReference type="PANTHER" id="PTHR14155:SF627">
    <property type="entry name" value="OS06G0192800 PROTEIN"/>
    <property type="match status" value="1"/>
</dbReference>
<dbReference type="SUPFAM" id="SSF57850">
    <property type="entry name" value="RING/U-box"/>
    <property type="match status" value="1"/>
</dbReference>
<evidence type="ECO:0000256" key="1">
    <source>
        <dbReference type="ARBA" id="ARBA00022723"/>
    </source>
</evidence>
<keyword evidence="6" id="KW-1133">Transmembrane helix</keyword>
<dbReference type="EMBL" id="CAICTM010001262">
    <property type="protein sequence ID" value="CAB9522066.1"/>
    <property type="molecule type" value="Genomic_DNA"/>
</dbReference>
<name>A0A9N8EIQ6_9STRA</name>
<evidence type="ECO:0000259" key="7">
    <source>
        <dbReference type="PROSITE" id="PS50089"/>
    </source>
</evidence>
<protein>
    <recommendedName>
        <fullName evidence="7">RING-type domain-containing protein</fullName>
    </recommendedName>
</protein>
<evidence type="ECO:0000256" key="2">
    <source>
        <dbReference type="ARBA" id="ARBA00022771"/>
    </source>
</evidence>
<dbReference type="AlphaFoldDB" id="A0A9N8EIQ6"/>
<gene>
    <name evidence="8" type="ORF">SEMRO_1264_G257390.1</name>
</gene>
<keyword evidence="9" id="KW-1185">Reference proteome</keyword>
<dbReference type="Gene3D" id="3.30.40.10">
    <property type="entry name" value="Zinc/RING finger domain, C3HC4 (zinc finger)"/>
    <property type="match status" value="1"/>
</dbReference>